<dbReference type="PANTHER" id="PTHR34405:SF3">
    <property type="entry name" value="CRISPR-ASSOCIATED ENDORIBONUCLEASE CAS2 3"/>
    <property type="match status" value="1"/>
</dbReference>
<proteinExistence type="inferred from homology"/>
<dbReference type="InterPro" id="IPR019199">
    <property type="entry name" value="Virulence_VapD/CRISPR_Cas2"/>
</dbReference>
<feature type="binding site" evidence="9">
    <location>
        <position position="8"/>
    </location>
    <ligand>
        <name>Mg(2+)</name>
        <dbReference type="ChEBI" id="CHEBI:18420"/>
        <note>catalytic</note>
    </ligand>
</feature>
<keyword evidence="11" id="KW-1185">Reference proteome</keyword>
<keyword evidence="3 9" id="KW-0540">Nuclease</keyword>
<dbReference type="GO" id="GO:0043571">
    <property type="term" value="P:maintenance of CRISPR repeat elements"/>
    <property type="evidence" value="ECO:0007669"/>
    <property type="project" value="UniProtKB-UniRule"/>
</dbReference>
<comment type="subunit">
    <text evidence="9">Homodimer, forms a heterotetramer with a Cas1 homodimer.</text>
</comment>
<keyword evidence="8 9" id="KW-0051">Antiviral defense</keyword>
<evidence type="ECO:0000256" key="6">
    <source>
        <dbReference type="ARBA" id="ARBA00022801"/>
    </source>
</evidence>
<dbReference type="NCBIfam" id="TIGR01573">
    <property type="entry name" value="cas2"/>
    <property type="match status" value="1"/>
</dbReference>
<protein>
    <recommendedName>
        <fullName evidence="9">CRISPR-associated endoribonuclease Cas2</fullName>
        <ecNumber evidence="9">3.1.-.-</ecNumber>
    </recommendedName>
</protein>
<keyword evidence="5 9" id="KW-0255">Endonuclease</keyword>
<dbReference type="HAMAP" id="MF_01471">
    <property type="entry name" value="Cas2"/>
    <property type="match status" value="1"/>
</dbReference>
<dbReference type="GO" id="GO:0004521">
    <property type="term" value="F:RNA endonuclease activity"/>
    <property type="evidence" value="ECO:0007669"/>
    <property type="project" value="InterPro"/>
</dbReference>
<dbReference type="GO" id="GO:0046872">
    <property type="term" value="F:metal ion binding"/>
    <property type="evidence" value="ECO:0007669"/>
    <property type="project" value="UniProtKB-UniRule"/>
</dbReference>
<dbReference type="SUPFAM" id="SSF143430">
    <property type="entry name" value="TTP0101/SSO1404-like"/>
    <property type="match status" value="1"/>
</dbReference>
<reference evidence="11" key="1">
    <citation type="submission" date="2016-11" db="EMBL/GenBank/DDBJ databases">
        <authorList>
            <person name="Varghese N."/>
            <person name="Submissions S."/>
        </authorList>
    </citation>
    <scope>NUCLEOTIDE SEQUENCE [LARGE SCALE GENOMIC DNA]</scope>
    <source>
        <strain evidence="11">CGMCC 1.8863</strain>
    </source>
</reference>
<organism evidence="10 11">
    <name type="scientific">Arenibacter nanhaiticus</name>
    <dbReference type="NCBI Taxonomy" id="558155"/>
    <lineage>
        <taxon>Bacteria</taxon>
        <taxon>Pseudomonadati</taxon>
        <taxon>Bacteroidota</taxon>
        <taxon>Flavobacteriia</taxon>
        <taxon>Flavobacteriales</taxon>
        <taxon>Flavobacteriaceae</taxon>
        <taxon>Arenibacter</taxon>
    </lineage>
</organism>
<accession>A0A1M6JXI2</accession>
<evidence type="ECO:0000256" key="7">
    <source>
        <dbReference type="ARBA" id="ARBA00022842"/>
    </source>
</evidence>
<dbReference type="EC" id="3.1.-.-" evidence="9"/>
<dbReference type="GO" id="GO:0051607">
    <property type="term" value="P:defense response to virus"/>
    <property type="evidence" value="ECO:0007669"/>
    <property type="project" value="UniProtKB-UniRule"/>
</dbReference>
<dbReference type="OrthoDB" id="9798176at2"/>
<evidence type="ECO:0000313" key="11">
    <source>
        <dbReference type="Proteomes" id="UP000184231"/>
    </source>
</evidence>
<dbReference type="AlphaFoldDB" id="A0A1M6JXI2"/>
<evidence type="ECO:0000256" key="1">
    <source>
        <dbReference type="ARBA" id="ARBA00001946"/>
    </source>
</evidence>
<comment type="cofactor">
    <cofactor evidence="1 9">
        <name>Mg(2+)</name>
        <dbReference type="ChEBI" id="CHEBI:18420"/>
    </cofactor>
</comment>
<name>A0A1M6JXI2_9FLAO</name>
<comment type="function">
    <text evidence="9">CRISPR (clustered regularly interspaced short palindromic repeat), is an adaptive immune system that provides protection against mobile genetic elements (viruses, transposable elements and conjugative plasmids). CRISPR clusters contain sequences complementary to antecedent mobile elements and target invading nucleic acids. CRISPR clusters are transcribed and processed into CRISPR RNA (crRNA). Functions as a ssRNA-specific endoribonuclease. Involved in the integration of spacer DNA into the CRISPR cassette.</text>
</comment>
<comment type="similarity">
    <text evidence="2 9">Belongs to the CRISPR-associated endoribonuclease Cas2 protein family.</text>
</comment>
<sequence length="96" mass="11234">MITWVLYDIKNNAARSFVSKACKHAGLYRVQYSCFLGTLNANEKDSLELQIEKVINEESDKVYLFRMNKDQLKECRMLGQAFDEKLITDEIKALFF</sequence>
<dbReference type="GO" id="GO:0016787">
    <property type="term" value="F:hydrolase activity"/>
    <property type="evidence" value="ECO:0007669"/>
    <property type="project" value="UniProtKB-KW"/>
</dbReference>
<evidence type="ECO:0000256" key="8">
    <source>
        <dbReference type="ARBA" id="ARBA00023118"/>
    </source>
</evidence>
<evidence type="ECO:0000256" key="5">
    <source>
        <dbReference type="ARBA" id="ARBA00022759"/>
    </source>
</evidence>
<dbReference type="PANTHER" id="PTHR34405">
    <property type="entry name" value="CRISPR-ASSOCIATED ENDORIBONUCLEASE CAS2"/>
    <property type="match status" value="1"/>
</dbReference>
<evidence type="ECO:0000256" key="4">
    <source>
        <dbReference type="ARBA" id="ARBA00022723"/>
    </source>
</evidence>
<gene>
    <name evidence="9" type="primary">cas2</name>
    <name evidence="10" type="ORF">SAMN04487911_12354</name>
</gene>
<keyword evidence="7 9" id="KW-0460">Magnesium</keyword>
<dbReference type="Proteomes" id="UP000184231">
    <property type="component" value="Unassembled WGS sequence"/>
</dbReference>
<dbReference type="EMBL" id="FQYX01000023">
    <property type="protein sequence ID" value="SHJ51341.1"/>
    <property type="molecule type" value="Genomic_DNA"/>
</dbReference>
<keyword evidence="4 9" id="KW-0479">Metal-binding</keyword>
<dbReference type="RefSeq" id="WP_072765251.1">
    <property type="nucleotide sequence ID" value="NZ_FQYX01000023.1"/>
</dbReference>
<dbReference type="InterPro" id="IPR021127">
    <property type="entry name" value="CRISPR_associated_Cas2"/>
</dbReference>
<dbReference type="STRING" id="558155.SAMN04487911_12354"/>
<evidence type="ECO:0000256" key="2">
    <source>
        <dbReference type="ARBA" id="ARBA00009959"/>
    </source>
</evidence>
<keyword evidence="6 9" id="KW-0378">Hydrolase</keyword>
<evidence type="ECO:0000256" key="3">
    <source>
        <dbReference type="ARBA" id="ARBA00022722"/>
    </source>
</evidence>
<evidence type="ECO:0000313" key="10">
    <source>
        <dbReference type="EMBL" id="SHJ51341.1"/>
    </source>
</evidence>
<dbReference type="Pfam" id="PF09827">
    <property type="entry name" value="CRISPR_Cas2"/>
    <property type="match status" value="1"/>
</dbReference>
<dbReference type="CDD" id="cd09725">
    <property type="entry name" value="Cas2_I_II_III"/>
    <property type="match status" value="1"/>
</dbReference>
<evidence type="ECO:0000256" key="9">
    <source>
        <dbReference type="HAMAP-Rule" id="MF_01471"/>
    </source>
</evidence>
<dbReference type="Gene3D" id="3.30.70.240">
    <property type="match status" value="1"/>
</dbReference>